<feature type="binding site" evidence="7">
    <location>
        <position position="324"/>
    </location>
    <ligand>
        <name>Zn(2+)</name>
        <dbReference type="ChEBI" id="CHEBI:29105"/>
    </ligand>
</feature>
<dbReference type="HOGENOM" id="CLU_023643_5_3_1"/>
<dbReference type="InterPro" id="IPR026591">
    <property type="entry name" value="Sirtuin_cat_small_dom_sf"/>
</dbReference>
<dbReference type="eggNOG" id="KOG2684">
    <property type="taxonomic scope" value="Eukaryota"/>
</dbReference>
<organism evidence="10 11">
    <name type="scientific">Colletotrichum gloeosporioides (strain Cg-14)</name>
    <name type="common">Anthracnose fungus</name>
    <name type="synonym">Glomerella cingulata</name>
    <dbReference type="NCBI Taxonomy" id="1237896"/>
    <lineage>
        <taxon>Eukaryota</taxon>
        <taxon>Fungi</taxon>
        <taxon>Dikarya</taxon>
        <taxon>Ascomycota</taxon>
        <taxon>Pezizomycotina</taxon>
        <taxon>Sordariomycetes</taxon>
        <taxon>Hypocreomycetidae</taxon>
        <taxon>Glomerellales</taxon>
        <taxon>Glomerellaceae</taxon>
        <taxon>Colletotrichum</taxon>
        <taxon>Colletotrichum gloeosporioides species complex</taxon>
    </lineage>
</organism>
<keyword evidence="5 7" id="KW-0862">Zinc</keyword>
<evidence type="ECO:0000259" key="9">
    <source>
        <dbReference type="PROSITE" id="PS50305"/>
    </source>
</evidence>
<dbReference type="Proteomes" id="UP000015530">
    <property type="component" value="Unassembled WGS sequence"/>
</dbReference>
<evidence type="ECO:0000256" key="5">
    <source>
        <dbReference type="ARBA" id="ARBA00022833"/>
    </source>
</evidence>
<dbReference type="Gene3D" id="3.30.1600.10">
    <property type="entry name" value="SIR2/SIRT2 'Small Domain"/>
    <property type="match status" value="1"/>
</dbReference>
<dbReference type="InterPro" id="IPR029035">
    <property type="entry name" value="DHS-like_NAD/FAD-binding_dom"/>
</dbReference>
<dbReference type="Pfam" id="PF02146">
    <property type="entry name" value="SIR2"/>
    <property type="match status" value="1"/>
</dbReference>
<evidence type="ECO:0000313" key="11">
    <source>
        <dbReference type="Proteomes" id="UP000015530"/>
    </source>
</evidence>
<dbReference type="EMBL" id="AMYD01000642">
    <property type="protein sequence ID" value="EQB56871.1"/>
    <property type="molecule type" value="Genomic_DNA"/>
</dbReference>
<dbReference type="OMA" id="PTHEFIR"/>
<gene>
    <name evidence="10" type="ORF">CGLO_03087</name>
</gene>
<proteinExistence type="inferred from homology"/>
<dbReference type="PANTHER" id="PTHR11085:SF9">
    <property type="entry name" value="NAD-DEPENDENT PROTEIN DEACETYLASE SIRTUIN-1"/>
    <property type="match status" value="1"/>
</dbReference>
<dbReference type="GO" id="GO:0070403">
    <property type="term" value="F:NAD+ binding"/>
    <property type="evidence" value="ECO:0007669"/>
    <property type="project" value="InterPro"/>
</dbReference>
<dbReference type="GO" id="GO:0046970">
    <property type="term" value="F:histone H4K16 deacetylase activity, NAD-dependent"/>
    <property type="evidence" value="ECO:0007669"/>
    <property type="project" value="TreeGrafter"/>
</dbReference>
<dbReference type="SUPFAM" id="SSF52467">
    <property type="entry name" value="DHS-like NAD/FAD-binding domain"/>
    <property type="match status" value="1"/>
</dbReference>
<feature type="domain" description="Deacetylase sirtuin-type" evidence="9">
    <location>
        <begin position="162"/>
        <end position="458"/>
    </location>
</feature>
<evidence type="ECO:0000256" key="1">
    <source>
        <dbReference type="ARBA" id="ARBA00001947"/>
    </source>
</evidence>
<feature type="active site" description="Proton acceptor" evidence="7">
    <location>
        <position position="289"/>
    </location>
</feature>
<reference evidence="11" key="1">
    <citation type="journal article" date="2013" name="Mol. Plant Microbe Interact.">
        <title>Global aspects of pacC regulation of pathogenicity genes in Colletotrichum gloeosporioides as revealed by transcriptome analysis.</title>
        <authorList>
            <person name="Alkan N."/>
            <person name="Meng X."/>
            <person name="Friedlander G."/>
            <person name="Reuveni E."/>
            <person name="Sukno S."/>
            <person name="Sherman A."/>
            <person name="Thon M."/>
            <person name="Fluhr R."/>
            <person name="Prusky D."/>
        </authorList>
    </citation>
    <scope>NUCLEOTIDE SEQUENCE [LARGE SCALE GENOMIC DNA]</scope>
    <source>
        <strain evidence="11">Cg-14</strain>
    </source>
</reference>
<protein>
    <submittedName>
        <fullName evidence="10">Sir2 family protein</fullName>
    </submittedName>
</protein>
<accession>T0LZ43</accession>
<evidence type="ECO:0000256" key="4">
    <source>
        <dbReference type="ARBA" id="ARBA00022723"/>
    </source>
</evidence>
<dbReference type="GO" id="GO:0005634">
    <property type="term" value="C:nucleus"/>
    <property type="evidence" value="ECO:0007669"/>
    <property type="project" value="TreeGrafter"/>
</dbReference>
<feature type="compositionally biased region" description="Basic residues" evidence="8">
    <location>
        <begin position="334"/>
        <end position="348"/>
    </location>
</feature>
<dbReference type="GO" id="GO:0046872">
    <property type="term" value="F:metal ion binding"/>
    <property type="evidence" value="ECO:0007669"/>
    <property type="project" value="UniProtKB-KW"/>
</dbReference>
<comment type="cofactor">
    <cofactor evidence="1">
        <name>Zn(2+)</name>
        <dbReference type="ChEBI" id="CHEBI:29105"/>
    </cofactor>
</comment>
<dbReference type="STRING" id="1237896.T0LZ43"/>
<feature type="region of interest" description="Disordered" evidence="8">
    <location>
        <begin position="329"/>
        <end position="364"/>
    </location>
</feature>
<evidence type="ECO:0000256" key="7">
    <source>
        <dbReference type="PROSITE-ProRule" id="PRU00236"/>
    </source>
</evidence>
<evidence type="ECO:0000256" key="8">
    <source>
        <dbReference type="SAM" id="MobiDB-lite"/>
    </source>
</evidence>
<dbReference type="Gene3D" id="3.40.50.1220">
    <property type="entry name" value="TPP-binding domain"/>
    <property type="match status" value="1"/>
</dbReference>
<evidence type="ECO:0000256" key="6">
    <source>
        <dbReference type="ARBA" id="ARBA00023027"/>
    </source>
</evidence>
<feature type="region of interest" description="Disordered" evidence="8">
    <location>
        <begin position="1"/>
        <end position="24"/>
    </location>
</feature>
<comment type="similarity">
    <text evidence="2">Belongs to the sirtuin family. Class I subfamily.</text>
</comment>
<dbReference type="AlphaFoldDB" id="T0LZ43"/>
<feature type="binding site" evidence="7">
    <location>
        <position position="297"/>
    </location>
    <ligand>
        <name>Zn(2+)</name>
        <dbReference type="ChEBI" id="CHEBI:29105"/>
    </ligand>
</feature>
<dbReference type="InterPro" id="IPR050134">
    <property type="entry name" value="NAD-dep_sirtuin_deacylases"/>
</dbReference>
<keyword evidence="6" id="KW-0520">NAD</keyword>
<sequence>MKTQRAASKAATVKKRNNNKSKAGAAYKVDTFKVPENPTLDDIKHAVGLQELDARVKDAKESCWETESLLEDALAELGDAKLSSDDPDTCSPDEAMVLRHQLRALGPAEFCRRTVDAGSYTAKKLLSAFGIKPPNFLEGAEDEAYFSILSLAISRELSKRAKLWRFNTVDDAVELLNKSQNIIVLTGAGISTSLGIPDFRSKGGLYSQLEHLGLNDPQEVFDISVFKQDPTIFYTVAKDILPSTNRFTPTHAFISMLQKKGKLLTNYTQNIDNLEAKAGISADKMVQCHGSFATATCVQCGFKCVGDDIFPDIKAGKIPRCPRCIQNLRPNGSTKRKRSAGTERKRRRFSSDDSTTDDEYDIPSAGVMKPDITFFGEALPDEFSRRLTEHDRDKVDLVIVIGTSLKVTPVSEIVSWLPGNIPQIYISRQAVSHINFDIDLLGDCDVVVSELCRRAGWPLQHEMVPEDQVVDVRPEGSCVSRHVFEVVRPGTSLVKQEQESPKNQDQFVKPTKPARPTKSMKPRKST</sequence>
<dbReference type="InterPro" id="IPR003000">
    <property type="entry name" value="Sirtuin"/>
</dbReference>
<name>T0LZ43_COLGC</name>
<keyword evidence="3" id="KW-0808">Transferase</keyword>
<comment type="caution">
    <text evidence="10">The sequence shown here is derived from an EMBL/GenBank/DDBJ whole genome shotgun (WGS) entry which is preliminary data.</text>
</comment>
<dbReference type="PANTHER" id="PTHR11085">
    <property type="entry name" value="NAD-DEPENDENT PROTEIN DEACYLASE SIRTUIN-5, MITOCHONDRIAL-RELATED"/>
    <property type="match status" value="1"/>
</dbReference>
<evidence type="ECO:0000313" key="10">
    <source>
        <dbReference type="EMBL" id="EQB56871.1"/>
    </source>
</evidence>
<dbReference type="InterPro" id="IPR026590">
    <property type="entry name" value="Ssirtuin_cat_dom"/>
</dbReference>
<feature type="region of interest" description="Disordered" evidence="8">
    <location>
        <begin position="493"/>
        <end position="526"/>
    </location>
</feature>
<feature type="binding site" evidence="7">
    <location>
        <position position="300"/>
    </location>
    <ligand>
        <name>Zn(2+)</name>
        <dbReference type="ChEBI" id="CHEBI:29105"/>
    </ligand>
</feature>
<feature type="binding site" evidence="7">
    <location>
        <position position="321"/>
    </location>
    <ligand>
        <name>Zn(2+)</name>
        <dbReference type="ChEBI" id="CHEBI:29105"/>
    </ligand>
</feature>
<dbReference type="OrthoDB" id="420264at2759"/>
<dbReference type="PROSITE" id="PS50305">
    <property type="entry name" value="SIRTUIN"/>
    <property type="match status" value="1"/>
</dbReference>
<evidence type="ECO:0000256" key="3">
    <source>
        <dbReference type="ARBA" id="ARBA00022679"/>
    </source>
</evidence>
<evidence type="ECO:0000256" key="2">
    <source>
        <dbReference type="ARBA" id="ARBA00006924"/>
    </source>
</evidence>
<keyword evidence="4 7" id="KW-0479">Metal-binding</keyword>